<evidence type="ECO:0008006" key="2">
    <source>
        <dbReference type="Google" id="ProtNLM"/>
    </source>
</evidence>
<dbReference type="EMBL" id="CACVAY010000122">
    <property type="protein sequence ID" value="CAA6824803.1"/>
    <property type="molecule type" value="Genomic_DNA"/>
</dbReference>
<sequence length="152" mass="15655">MKLPIVIIFVLSLAGCSTTPETVSENKAGTIKRENVPVTQVGMVTTVKKVTVLGKRSSVGRTAGRAVGSIAGGAIGSGYGSIAGSIFGSMVGGAAGSKADENLQRKPGVEITVRLDNGQLVTVTQLEDKAFQSGQRVKLIMKDGKAEVVHES</sequence>
<gene>
    <name evidence="1" type="ORF">HELGO_WM23119</name>
</gene>
<protein>
    <recommendedName>
        <fullName evidence="2">Glycine zipper 2TM domain-containing protein</fullName>
    </recommendedName>
</protein>
<organism evidence="1">
    <name type="scientific">uncultured Thiotrichaceae bacterium</name>
    <dbReference type="NCBI Taxonomy" id="298394"/>
    <lineage>
        <taxon>Bacteria</taxon>
        <taxon>Pseudomonadati</taxon>
        <taxon>Pseudomonadota</taxon>
        <taxon>Gammaproteobacteria</taxon>
        <taxon>Thiotrichales</taxon>
        <taxon>Thiotrichaceae</taxon>
        <taxon>environmental samples</taxon>
    </lineage>
</organism>
<reference evidence="1" key="1">
    <citation type="submission" date="2020-01" db="EMBL/GenBank/DDBJ databases">
        <authorList>
            <person name="Meier V. D."/>
            <person name="Meier V D."/>
        </authorList>
    </citation>
    <scope>NUCLEOTIDE SEQUENCE</scope>
    <source>
        <strain evidence="1">HLG_WM_MAG_07</strain>
    </source>
</reference>
<dbReference type="PROSITE" id="PS51257">
    <property type="entry name" value="PROKAR_LIPOPROTEIN"/>
    <property type="match status" value="1"/>
</dbReference>
<dbReference type="AlphaFoldDB" id="A0A6S6U7Q7"/>
<name>A0A6S6U7Q7_9GAMM</name>
<evidence type="ECO:0000313" key="1">
    <source>
        <dbReference type="EMBL" id="CAA6824803.1"/>
    </source>
</evidence>
<proteinExistence type="predicted"/>
<accession>A0A6S6U7Q7</accession>